<feature type="transmembrane region" description="Helical" evidence="13">
    <location>
        <begin position="115"/>
        <end position="138"/>
    </location>
</feature>
<organism evidence="15 16">
    <name type="scientific">Kiloniella antarctica</name>
    <dbReference type="NCBI Taxonomy" id="1550907"/>
    <lineage>
        <taxon>Bacteria</taxon>
        <taxon>Pseudomonadati</taxon>
        <taxon>Pseudomonadota</taxon>
        <taxon>Alphaproteobacteria</taxon>
        <taxon>Rhodospirillales</taxon>
        <taxon>Kiloniellaceae</taxon>
        <taxon>Kiloniella</taxon>
    </lineage>
</organism>
<keyword evidence="4 13" id="KW-0813">Transport</keyword>
<feature type="transmembrane region" description="Helical" evidence="13">
    <location>
        <begin position="251"/>
        <end position="272"/>
    </location>
</feature>
<keyword evidence="12" id="KW-0170">Cobalt</keyword>
<comment type="caution">
    <text evidence="15">The sequence shown here is derived from an EMBL/GenBank/DDBJ whole genome shotgun (WGS) entry which is preliminary data.</text>
</comment>
<keyword evidence="16" id="KW-1185">Reference proteome</keyword>
<feature type="region of interest" description="Disordered" evidence="14">
    <location>
        <begin position="186"/>
        <end position="208"/>
    </location>
</feature>
<evidence type="ECO:0000256" key="14">
    <source>
        <dbReference type="SAM" id="MobiDB-lite"/>
    </source>
</evidence>
<name>A0ABW5BMD8_9PROT</name>
<reference evidence="16" key="1">
    <citation type="journal article" date="2019" name="Int. J. Syst. Evol. Microbiol.">
        <title>The Global Catalogue of Microorganisms (GCM) 10K type strain sequencing project: providing services to taxonomists for standard genome sequencing and annotation.</title>
        <authorList>
            <consortium name="The Broad Institute Genomics Platform"/>
            <consortium name="The Broad Institute Genome Sequencing Center for Infectious Disease"/>
            <person name="Wu L."/>
            <person name="Ma J."/>
        </authorList>
    </citation>
    <scope>NUCLEOTIDE SEQUENCE [LARGE SCALE GENOMIC DNA]</scope>
    <source>
        <strain evidence="16">CGMCC 4.7192</strain>
    </source>
</reference>
<evidence type="ECO:0000256" key="10">
    <source>
        <dbReference type="ARBA" id="ARBA00023112"/>
    </source>
</evidence>
<evidence type="ECO:0000313" key="16">
    <source>
        <dbReference type="Proteomes" id="UP001597294"/>
    </source>
</evidence>
<comment type="subcellular location">
    <subcellularLocation>
        <location evidence="2 13">Cell membrane</location>
        <topology evidence="2 13">Multi-pass membrane protein</topology>
    </subcellularLocation>
</comment>
<keyword evidence="6" id="KW-0533">Nickel</keyword>
<feature type="transmembrane region" description="Helical" evidence="13">
    <location>
        <begin position="220"/>
        <end position="245"/>
    </location>
</feature>
<dbReference type="PANTHER" id="PTHR40659">
    <property type="entry name" value="NICKEL/COBALT EFFLUX SYSTEM RCNA"/>
    <property type="match status" value="1"/>
</dbReference>
<evidence type="ECO:0000256" key="8">
    <source>
        <dbReference type="ARBA" id="ARBA00022989"/>
    </source>
</evidence>
<evidence type="ECO:0000256" key="12">
    <source>
        <dbReference type="ARBA" id="ARBA00023285"/>
    </source>
</evidence>
<evidence type="ECO:0000256" key="13">
    <source>
        <dbReference type="RuleBase" id="RU362101"/>
    </source>
</evidence>
<keyword evidence="3" id="KW-0171">Cobalt transport</keyword>
<evidence type="ECO:0000256" key="7">
    <source>
        <dbReference type="ARBA" id="ARBA00022692"/>
    </source>
</evidence>
<evidence type="ECO:0000256" key="3">
    <source>
        <dbReference type="ARBA" id="ARBA00022426"/>
    </source>
</evidence>
<keyword evidence="9" id="KW-0406">Ion transport</keyword>
<feature type="transmembrane region" description="Helical" evidence="13">
    <location>
        <begin position="75"/>
        <end position="94"/>
    </location>
</feature>
<dbReference type="Proteomes" id="UP001597294">
    <property type="component" value="Unassembled WGS sequence"/>
</dbReference>
<feature type="transmembrane region" description="Helical" evidence="13">
    <location>
        <begin position="293"/>
        <end position="315"/>
    </location>
</feature>
<keyword evidence="8 13" id="KW-1133">Transmembrane helix</keyword>
<keyword evidence="5" id="KW-1003">Cell membrane</keyword>
<comment type="similarity">
    <text evidence="13">Belongs to the NiCoT transporter (TC 2.A.52) family.</text>
</comment>
<feature type="transmembrane region" description="Helical" evidence="13">
    <location>
        <begin position="158"/>
        <end position="175"/>
    </location>
</feature>
<proteinExistence type="inferred from homology"/>
<evidence type="ECO:0000256" key="11">
    <source>
        <dbReference type="ARBA" id="ARBA00023136"/>
    </source>
</evidence>
<dbReference type="Pfam" id="PF03824">
    <property type="entry name" value="NicO"/>
    <property type="match status" value="1"/>
</dbReference>
<accession>A0ABW5BMD8</accession>
<evidence type="ECO:0000313" key="15">
    <source>
        <dbReference type="EMBL" id="MFD2206681.1"/>
    </source>
</evidence>
<dbReference type="InterPro" id="IPR051224">
    <property type="entry name" value="NiCoT_RcnA"/>
</dbReference>
<comment type="function">
    <text evidence="1">Efflux system for nickel and cobalt.</text>
</comment>
<evidence type="ECO:0000256" key="2">
    <source>
        <dbReference type="ARBA" id="ARBA00004651"/>
    </source>
</evidence>
<evidence type="ECO:0000256" key="1">
    <source>
        <dbReference type="ARBA" id="ARBA00002510"/>
    </source>
</evidence>
<keyword evidence="11 13" id="KW-0472">Membrane</keyword>
<evidence type="ECO:0000256" key="4">
    <source>
        <dbReference type="ARBA" id="ARBA00022448"/>
    </source>
</evidence>
<evidence type="ECO:0000256" key="9">
    <source>
        <dbReference type="ARBA" id="ARBA00023065"/>
    </source>
</evidence>
<evidence type="ECO:0000256" key="5">
    <source>
        <dbReference type="ARBA" id="ARBA00022475"/>
    </source>
</evidence>
<evidence type="ECO:0000256" key="6">
    <source>
        <dbReference type="ARBA" id="ARBA00022596"/>
    </source>
</evidence>
<dbReference type="PANTHER" id="PTHR40659:SF1">
    <property type="entry name" value="NICKEL_COBALT EFFLUX SYSTEM RCNA"/>
    <property type="match status" value="1"/>
</dbReference>
<dbReference type="InterPro" id="IPR011541">
    <property type="entry name" value="Ni/Co_transpt_high_affinity"/>
</dbReference>
<sequence>MKRPLTKRFWIFFFGLTLLFLGTFFAGRELDLFQSENTSLWAGFFAEIREQQRSFSTLLSDGVRALGDDISFDSILYLIWICFLYGVFHAIGPGHGKAVIAAYTLTTDTRVLPSIVLAMASSFMQGLTAILIVGIAYFVIESGVRSASLAAENVMEPLSYGAVLIVGLVLLWRGVRYPVHAECNHDGHNQDDQQSPPKCCSHGHLPSPEQVSKIKRWRDLIGIVLAVGIRPCTGALLVLILAFVLGHWAGGLAAVIAMSFGTGITVSLLAVVARGARYPLLKALDEVGVHAGVVGRVVSVAGGGLIVLVGGILLFESITTPTHPFG</sequence>
<dbReference type="EMBL" id="JBHUII010000007">
    <property type="protein sequence ID" value="MFD2206681.1"/>
    <property type="molecule type" value="Genomic_DNA"/>
</dbReference>
<keyword evidence="10" id="KW-0921">Nickel transport</keyword>
<dbReference type="RefSeq" id="WP_380252555.1">
    <property type="nucleotide sequence ID" value="NZ_JBHUII010000007.1"/>
</dbReference>
<gene>
    <name evidence="15" type="ORF">ACFSKO_13705</name>
</gene>
<protein>
    <recommendedName>
        <fullName evidence="13">Nickel/cobalt efflux system</fullName>
    </recommendedName>
</protein>
<keyword evidence="7 13" id="KW-0812">Transmembrane</keyword>